<protein>
    <submittedName>
        <fullName evidence="2">Uncharacterized protein</fullName>
    </submittedName>
</protein>
<feature type="region of interest" description="Disordered" evidence="1">
    <location>
        <begin position="120"/>
        <end position="179"/>
    </location>
</feature>
<feature type="compositionally biased region" description="Polar residues" evidence="1">
    <location>
        <begin position="39"/>
        <end position="54"/>
    </location>
</feature>
<evidence type="ECO:0000256" key="1">
    <source>
        <dbReference type="SAM" id="MobiDB-lite"/>
    </source>
</evidence>
<name>A0AA97NMC5_PYRO3</name>
<evidence type="ECO:0000313" key="2">
    <source>
        <dbReference type="EMBL" id="ELQ32789.1"/>
    </source>
</evidence>
<dbReference type="Proteomes" id="UP000011086">
    <property type="component" value="Unassembled WGS sequence"/>
</dbReference>
<organism evidence="2">
    <name type="scientific">Pyricularia oryzae (strain Y34)</name>
    <name type="common">Rice blast fungus</name>
    <name type="synonym">Magnaporthe oryzae</name>
    <dbReference type="NCBI Taxonomy" id="1143189"/>
    <lineage>
        <taxon>Eukaryota</taxon>
        <taxon>Fungi</taxon>
        <taxon>Dikarya</taxon>
        <taxon>Ascomycota</taxon>
        <taxon>Pezizomycotina</taxon>
        <taxon>Sordariomycetes</taxon>
        <taxon>Sordariomycetidae</taxon>
        <taxon>Magnaporthales</taxon>
        <taxon>Pyriculariaceae</taxon>
        <taxon>Pyricularia</taxon>
    </lineage>
</organism>
<sequence length="252" mass="27681">MRCGEFRDFERLNEYLGHFANLPQEIGAGVRHTSREQMACSSTPSAVASVTENSRPLKRRRSEPLEESEHPTVTPDNTGIFTQVTLTTASPDRAQNSLGNAATALLQIYLTVAKDVRQDLDNTGPPDAPAISNPYQTKAAKNTRKRKAPEKSPVDRISKRSGPKFAHQGAKETTSDPQTLGWKQNDMCLTCKARWDAAHALGQNAEINGHGGSQADAENPGKECTACNRDDRLCAYVYTEAQKTGETNQFYQ</sequence>
<accession>A0AA97NMC5</accession>
<reference evidence="2" key="1">
    <citation type="journal article" date="2012" name="PLoS Genet.">
        <title>Comparative analysis of the genomes of two field isolates of the rice blast fungus Magnaporthe oryzae.</title>
        <authorList>
            <person name="Xue M."/>
            <person name="Yang J."/>
            <person name="Li Z."/>
            <person name="Hu S."/>
            <person name="Yao N."/>
            <person name="Dean R.A."/>
            <person name="Zhao W."/>
            <person name="Shen M."/>
            <person name="Zhang H."/>
            <person name="Li C."/>
            <person name="Liu L."/>
            <person name="Cao L."/>
            <person name="Xu X."/>
            <person name="Xing Y."/>
            <person name="Hsiang T."/>
            <person name="Zhang Z."/>
            <person name="Xu J.R."/>
            <person name="Peng Y.L."/>
        </authorList>
    </citation>
    <scope>NUCLEOTIDE SEQUENCE</scope>
    <source>
        <strain evidence="2">Y34</strain>
    </source>
</reference>
<dbReference type="AlphaFoldDB" id="A0AA97NMC5"/>
<proteinExistence type="predicted"/>
<feature type="compositionally biased region" description="Basic and acidic residues" evidence="1">
    <location>
        <begin position="149"/>
        <end position="158"/>
    </location>
</feature>
<feature type="region of interest" description="Disordered" evidence="1">
    <location>
        <begin position="33"/>
        <end position="78"/>
    </location>
</feature>
<gene>
    <name evidence="2" type="ORF">OOU_Y34scaffold01037g1</name>
</gene>
<dbReference type="EMBL" id="JH793343">
    <property type="protein sequence ID" value="ELQ32789.1"/>
    <property type="molecule type" value="Genomic_DNA"/>
</dbReference>